<reference evidence="2" key="1">
    <citation type="journal article" date="2019" name="Int. J. Syst. Evol. Microbiol.">
        <title>The Global Catalogue of Microorganisms (GCM) 10K type strain sequencing project: providing services to taxonomists for standard genome sequencing and annotation.</title>
        <authorList>
            <consortium name="The Broad Institute Genomics Platform"/>
            <consortium name="The Broad Institute Genome Sequencing Center for Infectious Disease"/>
            <person name="Wu L."/>
            <person name="Ma J."/>
        </authorList>
    </citation>
    <scope>NUCLEOTIDE SEQUENCE [LARGE SCALE GENOMIC DNA]</scope>
    <source>
        <strain evidence="2">JCM 13023</strain>
    </source>
</reference>
<name>A0ABP4GN33_9PSEU</name>
<comment type="caution">
    <text evidence="1">The sequence shown here is derived from an EMBL/GenBank/DDBJ whole genome shotgun (WGS) entry which is preliminary data.</text>
</comment>
<gene>
    <name evidence="1" type="primary">brxD</name>
    <name evidence="1" type="ORF">GCM10009676_08830</name>
</gene>
<dbReference type="InterPro" id="IPR021228">
    <property type="entry name" value="BrxD"/>
</dbReference>
<dbReference type="RefSeq" id="WP_253862669.1">
    <property type="nucleotide sequence ID" value="NZ_BAAALN010000003.1"/>
</dbReference>
<keyword evidence="1" id="KW-0547">Nucleotide-binding</keyword>
<organism evidence="1 2">
    <name type="scientific">Prauserella halophila</name>
    <dbReference type="NCBI Taxonomy" id="185641"/>
    <lineage>
        <taxon>Bacteria</taxon>
        <taxon>Bacillati</taxon>
        <taxon>Actinomycetota</taxon>
        <taxon>Actinomycetes</taxon>
        <taxon>Pseudonocardiales</taxon>
        <taxon>Pseudonocardiaceae</taxon>
        <taxon>Prauserella</taxon>
    </lineage>
</organism>
<accession>A0ABP4GN33</accession>
<sequence>MTGPQGAISPRRRREVLAALRRGTVPAHGLDQLAVGLDKFATECGAELDAVGSGGAVFKAVRGDYGAGKTFFARWLADTARKKGFASTEVQINEIDTPLHRLETVYRRMIESLRTDTLPPSALRPIVDSWLFTVESDAADEHGEVSDEAVEALLEQRLSEVAARAPVFPMAIRTYRKLVAAEDNEAADGLIAWLGGQPHVAANVKRLAGVKGDLDHYLAFGFLKGLLAILRDSGHSGLLLVLDEVETLQRVRSDARAKALNALRQLMDEVHDGSFPGLYLLITGTPAFFEGRQGIQLLPPLADRLHADFSRDPRFDNPRAPQLRLSGFDLDKLVELGTRVRALFTADVEDAERIRRTADDEFLRAFASSVAGGLGGKVGTAPRLFLRKLVDVLDTIELHPDFDPRTDYDVTITPAELNDAEREAAATRSADDIDLDV</sequence>
<dbReference type="Proteomes" id="UP001500653">
    <property type="component" value="Unassembled WGS sequence"/>
</dbReference>
<keyword evidence="1" id="KW-0067">ATP-binding</keyword>
<evidence type="ECO:0000313" key="1">
    <source>
        <dbReference type="EMBL" id="GAA1228629.1"/>
    </source>
</evidence>
<dbReference type="GO" id="GO:0005524">
    <property type="term" value="F:ATP binding"/>
    <property type="evidence" value="ECO:0007669"/>
    <property type="project" value="UniProtKB-KW"/>
</dbReference>
<dbReference type="EMBL" id="BAAALN010000003">
    <property type="protein sequence ID" value="GAA1228629.1"/>
    <property type="molecule type" value="Genomic_DNA"/>
</dbReference>
<dbReference type="InterPro" id="IPR027417">
    <property type="entry name" value="P-loop_NTPase"/>
</dbReference>
<evidence type="ECO:0000313" key="2">
    <source>
        <dbReference type="Proteomes" id="UP001500653"/>
    </source>
</evidence>
<dbReference type="Pfam" id="PF10923">
    <property type="entry name" value="BrxC_BrxD"/>
    <property type="match status" value="1"/>
</dbReference>
<keyword evidence="2" id="KW-1185">Reference proteome</keyword>
<proteinExistence type="predicted"/>
<dbReference type="NCBIfam" id="NF033438">
    <property type="entry name" value="BREX_BrxD"/>
    <property type="match status" value="1"/>
</dbReference>
<dbReference type="SUPFAM" id="SSF52540">
    <property type="entry name" value="P-loop containing nucleoside triphosphate hydrolases"/>
    <property type="match status" value="1"/>
</dbReference>
<protein>
    <submittedName>
        <fullName evidence="1">BREX system ATP-binding protein BrxD</fullName>
    </submittedName>
</protein>